<sequence length="355" mass="40983">MNTPMANASSITPGYILPPPHLYPRPPMSSHISDFHLTLLLPVLTYWLTALFWSIISYCDIWSSYRIHTPAELESRNRVTVPQVLRSILGQQLFQTAWGLFLGYYVLGTQEMIGSEDYDIAMWAERVVEGYSWIQWSLRMSMMGLGLDLANSKGSLHLPIRVNVTTSDGRIIVWEMILAQVIYRILAPAVRFAICIFISDSWQYFGHRAFHENRWLYRNIHSLHHRVNAPYAFAAFYNTLTESFIMDTCGISIAFYFSGLHMREALVFSVISVLKGVDDHCGYRLPWDPIQWLGEQDTSFHDIHHQTWGATTNYSQVYTTFWDHVLGTISKKTPEEIDELYKKGKENAEKAKKVN</sequence>
<dbReference type="EMBL" id="CP009808">
    <property type="protein sequence ID" value="ATZ48924.1"/>
    <property type="molecule type" value="Genomic_DNA"/>
</dbReference>
<dbReference type="VEuPathDB" id="FungiDB:Bcin04g01350"/>
<feature type="transmembrane region" description="Helical" evidence="5">
    <location>
        <begin position="35"/>
        <end position="56"/>
    </location>
</feature>
<dbReference type="GO" id="GO:0005506">
    <property type="term" value="F:iron ion binding"/>
    <property type="evidence" value="ECO:0007669"/>
    <property type="project" value="InterPro"/>
</dbReference>
<keyword evidence="3 5" id="KW-1133">Transmembrane helix</keyword>
<name>A0A384JF41_BOTFB</name>
<dbReference type="AlphaFoldDB" id="A0A384JF41"/>
<evidence type="ECO:0000256" key="3">
    <source>
        <dbReference type="ARBA" id="ARBA00022989"/>
    </source>
</evidence>
<evidence type="ECO:0000313" key="8">
    <source>
        <dbReference type="Proteomes" id="UP000001798"/>
    </source>
</evidence>
<feature type="domain" description="Fatty acid hydroxylase" evidence="6">
    <location>
        <begin position="192"/>
        <end position="328"/>
    </location>
</feature>
<dbReference type="GO" id="GO:0016491">
    <property type="term" value="F:oxidoreductase activity"/>
    <property type="evidence" value="ECO:0007669"/>
    <property type="project" value="InterPro"/>
</dbReference>
<dbReference type="GO" id="GO:0016020">
    <property type="term" value="C:membrane"/>
    <property type="evidence" value="ECO:0007669"/>
    <property type="project" value="UniProtKB-SubCell"/>
</dbReference>
<evidence type="ECO:0000259" key="6">
    <source>
        <dbReference type="Pfam" id="PF04116"/>
    </source>
</evidence>
<accession>A0A384JF41</accession>
<dbReference type="Proteomes" id="UP000001798">
    <property type="component" value="Chromosome 4"/>
</dbReference>
<dbReference type="InterPro" id="IPR050307">
    <property type="entry name" value="Sterol_Desaturase_Related"/>
</dbReference>
<evidence type="ECO:0000256" key="5">
    <source>
        <dbReference type="SAM" id="Phobius"/>
    </source>
</evidence>
<keyword evidence="8" id="KW-1185">Reference proteome</keyword>
<dbReference type="GeneID" id="5431403"/>
<reference evidence="7 8" key="2">
    <citation type="journal article" date="2012" name="Eukaryot. Cell">
        <title>Genome update of Botrytis cinerea strains B05.10 and T4.</title>
        <authorList>
            <person name="Staats M."/>
            <person name="van Kan J.A."/>
        </authorList>
    </citation>
    <scope>NUCLEOTIDE SEQUENCE [LARGE SCALE GENOMIC DNA]</scope>
    <source>
        <strain evidence="7 8">B05.10</strain>
    </source>
</reference>
<dbReference type="InterPro" id="IPR006694">
    <property type="entry name" value="Fatty_acid_hydroxylase"/>
</dbReference>
<dbReference type="GO" id="GO:0008610">
    <property type="term" value="P:lipid biosynthetic process"/>
    <property type="evidence" value="ECO:0007669"/>
    <property type="project" value="InterPro"/>
</dbReference>
<gene>
    <name evidence="7" type="ORF">BCIN_04g01350</name>
</gene>
<reference evidence="7 8" key="3">
    <citation type="journal article" date="2017" name="Mol. Plant Pathol.">
        <title>A gapless genome sequence of the fungus Botrytis cinerea.</title>
        <authorList>
            <person name="Van Kan J.A."/>
            <person name="Stassen J.H."/>
            <person name="Mosbach A."/>
            <person name="Van Der Lee T.A."/>
            <person name="Faino L."/>
            <person name="Farmer A.D."/>
            <person name="Papasotiriou D.G."/>
            <person name="Zhou S."/>
            <person name="Seidl M.F."/>
            <person name="Cottam E."/>
            <person name="Edel D."/>
            <person name="Hahn M."/>
            <person name="Schwartz D.C."/>
            <person name="Dietrich R.A."/>
            <person name="Widdison S."/>
            <person name="Scalliet G."/>
        </authorList>
    </citation>
    <scope>NUCLEOTIDE SEQUENCE [LARGE SCALE GENOMIC DNA]</scope>
    <source>
        <strain evidence="7 8">B05.10</strain>
    </source>
</reference>
<comment type="subcellular location">
    <subcellularLocation>
        <location evidence="1">Membrane</location>
    </subcellularLocation>
</comment>
<dbReference type="KEGG" id="bfu:BCIN_04g01350"/>
<dbReference type="OrthoDB" id="408954at2759"/>
<reference evidence="7 8" key="1">
    <citation type="journal article" date="2011" name="PLoS Genet.">
        <title>Genomic analysis of the necrotrophic fungal pathogens Sclerotinia sclerotiorum and Botrytis cinerea.</title>
        <authorList>
            <person name="Amselem J."/>
            <person name="Cuomo C.A."/>
            <person name="van Kan J.A."/>
            <person name="Viaud M."/>
            <person name="Benito E.P."/>
            <person name="Couloux A."/>
            <person name="Coutinho P.M."/>
            <person name="de Vries R.P."/>
            <person name="Dyer P.S."/>
            <person name="Fillinger S."/>
            <person name="Fournier E."/>
            <person name="Gout L."/>
            <person name="Hahn M."/>
            <person name="Kohn L."/>
            <person name="Lapalu N."/>
            <person name="Plummer K.M."/>
            <person name="Pradier J.M."/>
            <person name="Quevillon E."/>
            <person name="Sharon A."/>
            <person name="Simon A."/>
            <person name="ten Have A."/>
            <person name="Tudzynski B."/>
            <person name="Tudzynski P."/>
            <person name="Wincker P."/>
            <person name="Andrew M."/>
            <person name="Anthouard V."/>
            <person name="Beever R.E."/>
            <person name="Beffa R."/>
            <person name="Benoit I."/>
            <person name="Bouzid O."/>
            <person name="Brault B."/>
            <person name="Chen Z."/>
            <person name="Choquer M."/>
            <person name="Collemare J."/>
            <person name="Cotton P."/>
            <person name="Danchin E.G."/>
            <person name="Da Silva C."/>
            <person name="Gautier A."/>
            <person name="Giraud C."/>
            <person name="Giraud T."/>
            <person name="Gonzalez C."/>
            <person name="Grossetete S."/>
            <person name="Guldener U."/>
            <person name="Henrissat B."/>
            <person name="Howlett B.J."/>
            <person name="Kodira C."/>
            <person name="Kretschmer M."/>
            <person name="Lappartient A."/>
            <person name="Leroch M."/>
            <person name="Levis C."/>
            <person name="Mauceli E."/>
            <person name="Neuveglise C."/>
            <person name="Oeser B."/>
            <person name="Pearson M."/>
            <person name="Poulain J."/>
            <person name="Poussereau N."/>
            <person name="Quesneville H."/>
            <person name="Rascle C."/>
            <person name="Schumacher J."/>
            <person name="Segurens B."/>
            <person name="Sexton A."/>
            <person name="Silva E."/>
            <person name="Sirven C."/>
            <person name="Soanes D.M."/>
            <person name="Talbot N.J."/>
            <person name="Templeton M."/>
            <person name="Yandava C."/>
            <person name="Yarden O."/>
            <person name="Zeng Q."/>
            <person name="Rollins J.A."/>
            <person name="Lebrun M.H."/>
            <person name="Dickman M."/>
        </authorList>
    </citation>
    <scope>NUCLEOTIDE SEQUENCE [LARGE SCALE GENOMIC DNA]</scope>
    <source>
        <strain evidence="7 8">B05.10</strain>
    </source>
</reference>
<evidence type="ECO:0000256" key="4">
    <source>
        <dbReference type="ARBA" id="ARBA00023136"/>
    </source>
</evidence>
<dbReference type="PANTHER" id="PTHR11863">
    <property type="entry name" value="STEROL DESATURASE"/>
    <property type="match status" value="1"/>
</dbReference>
<proteinExistence type="predicted"/>
<keyword evidence="2 5" id="KW-0812">Transmembrane</keyword>
<keyword evidence="4 5" id="KW-0472">Membrane</keyword>
<evidence type="ECO:0000313" key="7">
    <source>
        <dbReference type="EMBL" id="ATZ48924.1"/>
    </source>
</evidence>
<protein>
    <recommendedName>
        <fullName evidence="6">Fatty acid hydroxylase domain-containing protein</fullName>
    </recommendedName>
</protein>
<dbReference type="Pfam" id="PF04116">
    <property type="entry name" value="FA_hydroxylase"/>
    <property type="match status" value="1"/>
</dbReference>
<evidence type="ECO:0000256" key="2">
    <source>
        <dbReference type="ARBA" id="ARBA00022692"/>
    </source>
</evidence>
<organism evidence="7 8">
    <name type="scientific">Botryotinia fuckeliana (strain B05.10)</name>
    <name type="common">Noble rot fungus</name>
    <name type="synonym">Botrytis cinerea</name>
    <dbReference type="NCBI Taxonomy" id="332648"/>
    <lineage>
        <taxon>Eukaryota</taxon>
        <taxon>Fungi</taxon>
        <taxon>Dikarya</taxon>
        <taxon>Ascomycota</taxon>
        <taxon>Pezizomycotina</taxon>
        <taxon>Leotiomycetes</taxon>
        <taxon>Helotiales</taxon>
        <taxon>Sclerotiniaceae</taxon>
        <taxon>Botrytis</taxon>
    </lineage>
</organism>
<dbReference type="RefSeq" id="XP_024548156.1">
    <property type="nucleotide sequence ID" value="XM_024692381.1"/>
</dbReference>
<evidence type="ECO:0000256" key="1">
    <source>
        <dbReference type="ARBA" id="ARBA00004370"/>
    </source>
</evidence>